<dbReference type="GO" id="GO:0006493">
    <property type="term" value="P:protein O-linked glycosylation"/>
    <property type="evidence" value="ECO:0007669"/>
    <property type="project" value="InterPro"/>
</dbReference>
<name>A0AAU9JWY6_9CILI</name>
<comment type="caution">
    <text evidence="3">The sequence shown here is derived from an EMBL/GenBank/DDBJ whole genome shotgun (WGS) entry which is preliminary data.</text>
</comment>
<dbReference type="PANTHER" id="PTHR44366">
    <property type="entry name" value="UDP-N-ACETYLGLUCOSAMINE--PEPTIDE N-ACETYLGLUCOSAMINYLTRANSFERASE 110 KDA SUBUNIT"/>
    <property type="match status" value="1"/>
</dbReference>
<sequence>MEENKNALFGALSKALSANIHKPSMFLEKLPAGSPPTRQRVYELLSKDQRMLAFDFLSSITTTTPRNEYIDAVLFAARFLLGNQLINECYIFLKICQSHLEKVYGEPIDYSLVEEIGNMFYLTGQCNEAIKWYEKLMEMNEAPESKMYFNIGMCYQVLGNVSQAIEAYLKSTLADSRFTKSWVNLGSCYLQIGKGDKAITAFQNLPLSAESLTCIGNAYFKMGNFEEAIAHYLRAIEIKEEPGTYNNLGAALKKVGLLQDAIYAFNDSLALQPNADAGTNLLILYIETGKFTEANSLFRSIARILPANESKMISKILDERKPAAERRSTMLVNKVGEGLLGNILAPAMSRKQTSMNPFNQSLSPQNSRSPKPQKSPGMSSGNIFGNALSKIKR</sequence>
<dbReference type="EMBL" id="CAJZBQ010000038">
    <property type="protein sequence ID" value="CAG9325424.1"/>
    <property type="molecule type" value="Genomic_DNA"/>
</dbReference>
<evidence type="ECO:0000256" key="2">
    <source>
        <dbReference type="SAM" id="MobiDB-lite"/>
    </source>
</evidence>
<dbReference type="Gene3D" id="1.25.40.10">
    <property type="entry name" value="Tetratricopeptide repeat domain"/>
    <property type="match status" value="2"/>
</dbReference>
<evidence type="ECO:0000313" key="4">
    <source>
        <dbReference type="Proteomes" id="UP001162131"/>
    </source>
</evidence>
<feature type="compositionally biased region" description="Polar residues" evidence="2">
    <location>
        <begin position="354"/>
        <end position="383"/>
    </location>
</feature>
<dbReference type="Proteomes" id="UP001162131">
    <property type="component" value="Unassembled WGS sequence"/>
</dbReference>
<evidence type="ECO:0000256" key="1">
    <source>
        <dbReference type="PROSITE-ProRule" id="PRU00339"/>
    </source>
</evidence>
<keyword evidence="4" id="KW-1185">Reference proteome</keyword>
<dbReference type="InterPro" id="IPR037919">
    <property type="entry name" value="OGT"/>
</dbReference>
<dbReference type="SUPFAM" id="SSF48452">
    <property type="entry name" value="TPR-like"/>
    <property type="match status" value="1"/>
</dbReference>
<proteinExistence type="predicted"/>
<organism evidence="3 4">
    <name type="scientific">Blepharisma stoltei</name>
    <dbReference type="NCBI Taxonomy" id="1481888"/>
    <lineage>
        <taxon>Eukaryota</taxon>
        <taxon>Sar</taxon>
        <taxon>Alveolata</taxon>
        <taxon>Ciliophora</taxon>
        <taxon>Postciliodesmatophora</taxon>
        <taxon>Heterotrichea</taxon>
        <taxon>Heterotrichida</taxon>
        <taxon>Blepharismidae</taxon>
        <taxon>Blepharisma</taxon>
    </lineage>
</organism>
<dbReference type="Pfam" id="PF12895">
    <property type="entry name" value="ANAPC3"/>
    <property type="match status" value="1"/>
</dbReference>
<dbReference type="InterPro" id="IPR011990">
    <property type="entry name" value="TPR-like_helical_dom_sf"/>
</dbReference>
<dbReference type="PROSITE" id="PS50293">
    <property type="entry name" value="TPR_REGION"/>
    <property type="match status" value="1"/>
</dbReference>
<dbReference type="PANTHER" id="PTHR44366:SF1">
    <property type="entry name" value="UDP-N-ACETYLGLUCOSAMINE--PEPTIDE N-ACETYLGLUCOSAMINYLTRANSFERASE 110 KDA SUBUNIT"/>
    <property type="match status" value="1"/>
</dbReference>
<dbReference type="GO" id="GO:0097363">
    <property type="term" value="F:protein O-acetylglucosaminyltransferase activity"/>
    <property type="evidence" value="ECO:0007669"/>
    <property type="project" value="TreeGrafter"/>
</dbReference>
<dbReference type="AlphaFoldDB" id="A0AAU9JWY6"/>
<feature type="region of interest" description="Disordered" evidence="2">
    <location>
        <begin position="354"/>
        <end position="393"/>
    </location>
</feature>
<reference evidence="3" key="1">
    <citation type="submission" date="2021-09" db="EMBL/GenBank/DDBJ databases">
        <authorList>
            <consortium name="AG Swart"/>
            <person name="Singh M."/>
            <person name="Singh A."/>
            <person name="Seah K."/>
            <person name="Emmerich C."/>
        </authorList>
    </citation>
    <scope>NUCLEOTIDE SEQUENCE</scope>
    <source>
        <strain evidence="3">ATCC30299</strain>
    </source>
</reference>
<protein>
    <submittedName>
        <fullName evidence="3">Uncharacterized protein</fullName>
    </submittedName>
</protein>
<dbReference type="PROSITE" id="PS50005">
    <property type="entry name" value="TPR"/>
    <property type="match status" value="2"/>
</dbReference>
<dbReference type="InterPro" id="IPR019734">
    <property type="entry name" value="TPR_rpt"/>
</dbReference>
<dbReference type="Pfam" id="PF13414">
    <property type="entry name" value="TPR_11"/>
    <property type="match status" value="1"/>
</dbReference>
<keyword evidence="1" id="KW-0802">TPR repeat</keyword>
<feature type="repeat" description="TPR" evidence="1">
    <location>
        <begin position="145"/>
        <end position="178"/>
    </location>
</feature>
<feature type="repeat" description="TPR" evidence="1">
    <location>
        <begin position="209"/>
        <end position="242"/>
    </location>
</feature>
<dbReference type="SMART" id="SM00028">
    <property type="entry name" value="TPR"/>
    <property type="match status" value="5"/>
</dbReference>
<accession>A0AAU9JWY6</accession>
<gene>
    <name evidence="3" type="ORF">BSTOLATCC_MIC38678</name>
</gene>
<evidence type="ECO:0000313" key="3">
    <source>
        <dbReference type="EMBL" id="CAG9325424.1"/>
    </source>
</evidence>